<evidence type="ECO:0000313" key="1">
    <source>
        <dbReference type="EMBL" id="HCB76211.1"/>
    </source>
</evidence>
<gene>
    <name evidence="1" type="ORF">DEP91_08555</name>
</gene>
<dbReference type="AlphaFoldDB" id="A0A3D0WBU2"/>
<comment type="caution">
    <text evidence="1">The sequence shown here is derived from an EMBL/GenBank/DDBJ whole genome shotgun (WGS) entry which is preliminary data.</text>
</comment>
<organism evidence="1 2">
    <name type="scientific">Sphingomonas bacterium</name>
    <dbReference type="NCBI Taxonomy" id="1895847"/>
    <lineage>
        <taxon>Bacteria</taxon>
        <taxon>Pseudomonadati</taxon>
        <taxon>Pseudomonadota</taxon>
        <taxon>Alphaproteobacteria</taxon>
        <taxon>Sphingomonadales</taxon>
        <taxon>Sphingomonadaceae</taxon>
        <taxon>Sphingomonas</taxon>
    </lineage>
</organism>
<reference evidence="1 2" key="1">
    <citation type="journal article" date="2018" name="Nat. Biotechnol.">
        <title>A standardized bacterial taxonomy based on genome phylogeny substantially revises the tree of life.</title>
        <authorList>
            <person name="Parks D.H."/>
            <person name="Chuvochina M."/>
            <person name="Waite D.W."/>
            <person name="Rinke C."/>
            <person name="Skarshewski A."/>
            <person name="Chaumeil P.A."/>
            <person name="Hugenholtz P."/>
        </authorList>
    </citation>
    <scope>NUCLEOTIDE SEQUENCE [LARGE SCALE GENOMIC DNA]</scope>
    <source>
        <strain evidence="1">UBA9015</strain>
    </source>
</reference>
<dbReference type="EMBL" id="DOYJ01000237">
    <property type="protein sequence ID" value="HCB76211.1"/>
    <property type="molecule type" value="Genomic_DNA"/>
</dbReference>
<sequence>MLRRIVRACYRDWQSTDEAKAHHMAVRLFEQLTGRYDAEAAMRAVFWREMDGNTAQATEIGVGAEDQRRLRWDFDRDR</sequence>
<proteinExistence type="predicted"/>
<dbReference type="Proteomes" id="UP000262699">
    <property type="component" value="Unassembled WGS sequence"/>
</dbReference>
<protein>
    <submittedName>
        <fullName evidence="1">Uncharacterized protein</fullName>
    </submittedName>
</protein>
<name>A0A3D0WBU2_9SPHN</name>
<evidence type="ECO:0000313" key="2">
    <source>
        <dbReference type="Proteomes" id="UP000262699"/>
    </source>
</evidence>
<accession>A0A3D0WBU2</accession>